<dbReference type="InterPro" id="IPR032675">
    <property type="entry name" value="LRR_dom_sf"/>
</dbReference>
<dbReference type="Pfam" id="PF08263">
    <property type="entry name" value="LRRNT_2"/>
    <property type="match status" value="1"/>
</dbReference>
<evidence type="ECO:0000256" key="14">
    <source>
        <dbReference type="ARBA" id="ARBA00022777"/>
    </source>
</evidence>
<dbReference type="PANTHER" id="PTHR48053:SF113">
    <property type="entry name" value="PROTEIN KINASE DOMAIN-CONTAINING PROTEIN"/>
    <property type="match status" value="1"/>
</dbReference>
<dbReference type="InterPro" id="IPR013210">
    <property type="entry name" value="LRR_N_plant-typ"/>
</dbReference>
<dbReference type="FunFam" id="3.80.10.10:FF:000221">
    <property type="entry name" value="Leucine-rich repeat receptor-like protein kinase PXL1"/>
    <property type="match status" value="1"/>
</dbReference>
<dbReference type="STRING" id="210143.A0A1R3IKE7"/>
<dbReference type="Proteomes" id="UP000188268">
    <property type="component" value="Unassembled WGS sequence"/>
</dbReference>
<dbReference type="PROSITE" id="PS00107">
    <property type="entry name" value="PROTEIN_KINASE_ATP"/>
    <property type="match status" value="1"/>
</dbReference>
<keyword evidence="11 25" id="KW-0732">Signal</keyword>
<dbReference type="SMART" id="SM00220">
    <property type="entry name" value="S_TKc"/>
    <property type="match status" value="1"/>
</dbReference>
<dbReference type="InterPro" id="IPR011009">
    <property type="entry name" value="Kinase-like_dom_sf"/>
</dbReference>
<keyword evidence="19" id="KW-0675">Receptor</keyword>
<dbReference type="SMART" id="SM00369">
    <property type="entry name" value="LRR_TYP"/>
    <property type="match status" value="9"/>
</dbReference>
<dbReference type="PANTHER" id="PTHR48053">
    <property type="entry name" value="LEUCINE RICH REPEAT FAMILY PROTEIN, EXPRESSED"/>
    <property type="match status" value="1"/>
</dbReference>
<evidence type="ECO:0000256" key="19">
    <source>
        <dbReference type="ARBA" id="ARBA00023170"/>
    </source>
</evidence>
<dbReference type="GO" id="GO:0005524">
    <property type="term" value="F:ATP binding"/>
    <property type="evidence" value="ECO:0007669"/>
    <property type="project" value="UniProtKB-UniRule"/>
</dbReference>
<evidence type="ECO:0000256" key="4">
    <source>
        <dbReference type="ARBA" id="ARBA00012513"/>
    </source>
</evidence>
<evidence type="ECO:0000256" key="10">
    <source>
        <dbReference type="ARBA" id="ARBA00022692"/>
    </source>
</evidence>
<dbReference type="EMBL" id="AWWV01009923">
    <property type="protein sequence ID" value="OMO83072.1"/>
    <property type="molecule type" value="Genomic_DNA"/>
</dbReference>
<feature type="transmembrane region" description="Helical" evidence="24">
    <location>
        <begin position="773"/>
        <end position="797"/>
    </location>
</feature>
<reference evidence="27 28" key="1">
    <citation type="submission" date="2013-09" db="EMBL/GenBank/DDBJ databases">
        <title>Corchorus capsularis genome sequencing.</title>
        <authorList>
            <person name="Alam M."/>
            <person name="Haque M.S."/>
            <person name="Islam M.S."/>
            <person name="Emdad E.M."/>
            <person name="Islam M.M."/>
            <person name="Ahmed B."/>
            <person name="Halim A."/>
            <person name="Hossen Q.M.M."/>
            <person name="Hossain M.Z."/>
            <person name="Ahmed R."/>
            <person name="Khan M.M."/>
            <person name="Islam R."/>
            <person name="Rashid M.M."/>
            <person name="Khan S.A."/>
            <person name="Rahman M.S."/>
            <person name="Alam M."/>
        </authorList>
    </citation>
    <scope>NUCLEOTIDE SEQUENCE [LARGE SCALE GENOMIC DNA]</scope>
    <source>
        <strain evidence="28">cv. CVL-1</strain>
        <tissue evidence="27">Whole seedling</tissue>
    </source>
</reference>
<dbReference type="FunFam" id="3.80.10.10:FF:000430">
    <property type="entry name" value="Leucine-rich repeat receptor-like protein kinase PEPR1"/>
    <property type="match status" value="1"/>
</dbReference>
<keyword evidence="20" id="KW-0325">Glycoprotein</keyword>
<evidence type="ECO:0000256" key="11">
    <source>
        <dbReference type="ARBA" id="ARBA00022729"/>
    </source>
</evidence>
<keyword evidence="12" id="KW-0677">Repeat</keyword>
<comment type="caution">
    <text evidence="27">The sequence shown here is derived from an EMBL/GenBank/DDBJ whole genome shotgun (WGS) entry which is preliminary data.</text>
</comment>
<keyword evidence="7" id="KW-0597">Phosphoprotein</keyword>
<evidence type="ECO:0000256" key="7">
    <source>
        <dbReference type="ARBA" id="ARBA00022553"/>
    </source>
</evidence>
<dbReference type="PROSITE" id="PS50011">
    <property type="entry name" value="PROTEIN_KINASE_DOM"/>
    <property type="match status" value="1"/>
</dbReference>
<dbReference type="InterPro" id="IPR001611">
    <property type="entry name" value="Leu-rich_rpt"/>
</dbReference>
<evidence type="ECO:0000256" key="21">
    <source>
        <dbReference type="ARBA" id="ARBA00047899"/>
    </source>
</evidence>
<evidence type="ECO:0000256" key="24">
    <source>
        <dbReference type="SAM" id="Phobius"/>
    </source>
</evidence>
<comment type="subcellular location">
    <subcellularLocation>
        <location evidence="1">Cell membrane</location>
        <topology evidence="1">Single-pass type I membrane protein</topology>
    </subcellularLocation>
</comment>
<dbReference type="SUPFAM" id="SSF56112">
    <property type="entry name" value="Protein kinase-like (PK-like)"/>
    <property type="match status" value="1"/>
</dbReference>
<feature type="signal peptide" evidence="25">
    <location>
        <begin position="1"/>
        <end position="25"/>
    </location>
</feature>
<dbReference type="InterPro" id="IPR051716">
    <property type="entry name" value="Plant_RL_S/T_kinase"/>
</dbReference>
<evidence type="ECO:0000256" key="3">
    <source>
        <dbReference type="ARBA" id="ARBA00009592"/>
    </source>
</evidence>
<evidence type="ECO:0000256" key="25">
    <source>
        <dbReference type="SAM" id="SignalP"/>
    </source>
</evidence>
<dbReference type="FunFam" id="3.80.10.10:FF:000919">
    <property type="entry name" value="Leucine-rich repeat receptor-like protein kinase PEPR1"/>
    <property type="match status" value="1"/>
</dbReference>
<dbReference type="Gene3D" id="3.30.200.20">
    <property type="entry name" value="Phosphorylase Kinase, domain 1"/>
    <property type="match status" value="1"/>
</dbReference>
<keyword evidence="6" id="KW-0723">Serine/threonine-protein kinase</keyword>
<evidence type="ECO:0000256" key="13">
    <source>
        <dbReference type="ARBA" id="ARBA00022741"/>
    </source>
</evidence>
<feature type="binding site" evidence="23">
    <location>
        <position position="856"/>
    </location>
    <ligand>
        <name>ATP</name>
        <dbReference type="ChEBI" id="CHEBI:30616"/>
    </ligand>
</feature>
<comment type="similarity">
    <text evidence="2">Belongs to the protein kinase superfamily. Ser/Thr protein kinase family.</text>
</comment>
<dbReference type="SUPFAM" id="SSF52058">
    <property type="entry name" value="L domain-like"/>
    <property type="match status" value="2"/>
</dbReference>
<dbReference type="SUPFAM" id="SSF52047">
    <property type="entry name" value="RNI-like"/>
    <property type="match status" value="1"/>
</dbReference>
<keyword evidence="16 23" id="KW-0067">ATP-binding</keyword>
<dbReference type="Gene3D" id="3.80.10.10">
    <property type="entry name" value="Ribonuclease Inhibitor"/>
    <property type="match status" value="4"/>
</dbReference>
<gene>
    <name evidence="27" type="ORF">CCACVL1_11570</name>
</gene>
<evidence type="ECO:0000256" key="22">
    <source>
        <dbReference type="ARBA" id="ARBA00048679"/>
    </source>
</evidence>
<keyword evidence="18 24" id="KW-0472">Membrane</keyword>
<dbReference type="GO" id="GO:0009611">
    <property type="term" value="P:response to wounding"/>
    <property type="evidence" value="ECO:0007669"/>
    <property type="project" value="UniProtKB-ARBA"/>
</dbReference>
<evidence type="ECO:0000313" key="27">
    <source>
        <dbReference type="EMBL" id="OMO83072.1"/>
    </source>
</evidence>
<evidence type="ECO:0000256" key="5">
    <source>
        <dbReference type="ARBA" id="ARBA00022475"/>
    </source>
</evidence>
<keyword evidence="15" id="KW-0611">Plant defense</keyword>
<keyword evidence="14" id="KW-0418">Kinase</keyword>
<dbReference type="GO" id="GO:0005886">
    <property type="term" value="C:plasma membrane"/>
    <property type="evidence" value="ECO:0007669"/>
    <property type="project" value="UniProtKB-SubCell"/>
</dbReference>
<evidence type="ECO:0000256" key="1">
    <source>
        <dbReference type="ARBA" id="ARBA00004251"/>
    </source>
</evidence>
<dbReference type="OrthoDB" id="676979at2759"/>
<sequence>MIHDSYKVVLLLSLCCFFFKQNSKSVACGLNSDGQTLLSLLSSWSSLPSSLTSSWNASDPNPCKWVGIACDTTSNSNHVLTLNLTGFSISGQLPPQIGGLTQLNTLDLSNNNFSGSIPSALANCTSLVYLDLSGNGFTGTIPDTFNSLQNLNYLNLFSNSLSGVIPESLFELPSLESVYLNDNKLSGSIPKNVCNLNQIVYLYFLNNALSGTVPESIGNCRKLKELSVGENKLTGVLPQSLNNLQNLEYLDVGMNNFHGVFPLGSSNCKNLSTLDFSYNSFSGGFPPGLANCSSLTDLSAAHNNLTGTIPSSLGLMDQLVNLDLCENHLSGKIPTELGKCKSLQRLALYKNQLEGPIPSRLGMLSELQDLELFTNRLTGEIPMSIWKIQSLEYLVVYRNNLTGELPLEITELKLLKNISLFENQFSGVIPQSLGINASLQELDFTNNRFTGAIPPNLCFGKNLRVLNLGNNQLNGSVTADIGGCQTLWRLNLLQNNLSGVLPVFAENPNLAHMDISENMITGPIPSSLGNCTNITSIDLSMNRLVGFIPPELGNLAYLQSLDLSHNVLEGSLPSELSKCSKLENFDVSFNSLNGSFPYALTSWKHLSTLILSENQFTGGIPSFLSEFEMLTELQLGGNFFGGKIPSSIGAMKNLIYGLNLSSTGLTGEIPPELRNLFKLVRLDISHNNLTGTLTVLDGMDSLVEINVSYNHFTGPIPETLMNSVNSSPSSFIGNPGLCIRCLPSDGSTCPRNNYLNPCENQLRSQKGLSRMKVAMIALASSLATVVLLGVVILMFVFCRKRKKELEVCVEEGPSPLLNKVMEATENLNDRYIIGRGAHGVVYRALLSPSDDFAVKKIMLTEHKRGSLSMVREIQTIGKVKHRNLIKLEDFWLRKDYGLILYRYMQNGSLHDVLHSQNPTRILPWSVRYRIAIGIAHGLEYLHYDCDPAIVHRDIKPENILLDSDMEPHISDFGIAKLLDQSAAAAEPSISVVGTIGYIAPENAYTTTRSKESDVYSYGVVVLELITRKKALDPSFMGETDIVQWVRSVWSNTQDICSIADSSLLDEFLESGIKEQVTNVLLVALRCTDKEPGKRPTMRDVVRQLLNSNLTEKSKHYYSN</sequence>
<keyword evidence="10 24" id="KW-0812">Transmembrane</keyword>
<dbReference type="GO" id="GO:0051707">
    <property type="term" value="P:response to other organism"/>
    <property type="evidence" value="ECO:0007669"/>
    <property type="project" value="UniProtKB-ARBA"/>
</dbReference>
<feature type="domain" description="Protein kinase" evidence="26">
    <location>
        <begin position="827"/>
        <end position="1109"/>
    </location>
</feature>
<dbReference type="Pfam" id="PF00560">
    <property type="entry name" value="LRR_1"/>
    <property type="match status" value="12"/>
</dbReference>
<evidence type="ECO:0000256" key="18">
    <source>
        <dbReference type="ARBA" id="ARBA00023136"/>
    </source>
</evidence>
<dbReference type="FunFam" id="3.30.200.20:FF:000260">
    <property type="entry name" value="LRR receptor-like serine/threonine-protein kinase RPK2"/>
    <property type="match status" value="1"/>
</dbReference>
<organism evidence="27 28">
    <name type="scientific">Corchorus capsularis</name>
    <name type="common">Jute</name>
    <dbReference type="NCBI Taxonomy" id="210143"/>
    <lineage>
        <taxon>Eukaryota</taxon>
        <taxon>Viridiplantae</taxon>
        <taxon>Streptophyta</taxon>
        <taxon>Embryophyta</taxon>
        <taxon>Tracheophyta</taxon>
        <taxon>Spermatophyta</taxon>
        <taxon>Magnoliopsida</taxon>
        <taxon>eudicotyledons</taxon>
        <taxon>Gunneridae</taxon>
        <taxon>Pentapetalae</taxon>
        <taxon>rosids</taxon>
        <taxon>malvids</taxon>
        <taxon>Malvales</taxon>
        <taxon>Malvaceae</taxon>
        <taxon>Grewioideae</taxon>
        <taxon>Apeibeae</taxon>
        <taxon>Corchorus</taxon>
    </lineage>
</organism>
<dbReference type="GO" id="GO:0004674">
    <property type="term" value="F:protein serine/threonine kinase activity"/>
    <property type="evidence" value="ECO:0007669"/>
    <property type="project" value="UniProtKB-KW"/>
</dbReference>
<evidence type="ECO:0000256" key="12">
    <source>
        <dbReference type="ARBA" id="ARBA00022737"/>
    </source>
</evidence>
<evidence type="ECO:0000256" key="20">
    <source>
        <dbReference type="ARBA" id="ARBA00023180"/>
    </source>
</evidence>
<dbReference type="Gene3D" id="1.10.510.10">
    <property type="entry name" value="Transferase(Phosphotransferase) domain 1"/>
    <property type="match status" value="1"/>
</dbReference>
<proteinExistence type="inferred from homology"/>
<evidence type="ECO:0000256" key="9">
    <source>
        <dbReference type="ARBA" id="ARBA00022679"/>
    </source>
</evidence>
<comment type="catalytic activity">
    <reaction evidence="21">
        <text>L-threonyl-[protein] + ATP = O-phospho-L-threonyl-[protein] + ADP + H(+)</text>
        <dbReference type="Rhea" id="RHEA:46608"/>
        <dbReference type="Rhea" id="RHEA-COMP:11060"/>
        <dbReference type="Rhea" id="RHEA-COMP:11605"/>
        <dbReference type="ChEBI" id="CHEBI:15378"/>
        <dbReference type="ChEBI" id="CHEBI:30013"/>
        <dbReference type="ChEBI" id="CHEBI:30616"/>
        <dbReference type="ChEBI" id="CHEBI:61977"/>
        <dbReference type="ChEBI" id="CHEBI:456216"/>
        <dbReference type="EC" id="2.7.11.1"/>
    </reaction>
</comment>
<dbReference type="InterPro" id="IPR003591">
    <property type="entry name" value="Leu-rich_rpt_typical-subtyp"/>
</dbReference>
<dbReference type="GO" id="GO:0009753">
    <property type="term" value="P:response to jasmonic acid"/>
    <property type="evidence" value="ECO:0007669"/>
    <property type="project" value="UniProtKB-ARBA"/>
</dbReference>
<keyword evidence="13 23" id="KW-0547">Nucleotide-binding</keyword>
<evidence type="ECO:0000256" key="17">
    <source>
        <dbReference type="ARBA" id="ARBA00022989"/>
    </source>
</evidence>
<protein>
    <recommendedName>
        <fullName evidence="4">non-specific serine/threonine protein kinase</fullName>
        <ecNumber evidence="4">2.7.11.1</ecNumber>
    </recommendedName>
</protein>
<keyword evidence="9" id="KW-0808">Transferase</keyword>
<dbReference type="InterPro" id="IPR000719">
    <property type="entry name" value="Prot_kinase_dom"/>
</dbReference>
<comment type="catalytic activity">
    <reaction evidence="22">
        <text>L-seryl-[protein] + ATP = O-phospho-L-seryl-[protein] + ADP + H(+)</text>
        <dbReference type="Rhea" id="RHEA:17989"/>
        <dbReference type="Rhea" id="RHEA-COMP:9863"/>
        <dbReference type="Rhea" id="RHEA-COMP:11604"/>
        <dbReference type="ChEBI" id="CHEBI:15378"/>
        <dbReference type="ChEBI" id="CHEBI:29999"/>
        <dbReference type="ChEBI" id="CHEBI:30616"/>
        <dbReference type="ChEBI" id="CHEBI:83421"/>
        <dbReference type="ChEBI" id="CHEBI:456216"/>
        <dbReference type="EC" id="2.7.11.1"/>
    </reaction>
</comment>
<name>A0A1R3IKE7_COCAP</name>
<evidence type="ECO:0000256" key="2">
    <source>
        <dbReference type="ARBA" id="ARBA00008684"/>
    </source>
</evidence>
<keyword evidence="17 24" id="KW-1133">Transmembrane helix</keyword>
<keyword evidence="28" id="KW-1185">Reference proteome</keyword>
<dbReference type="EC" id="2.7.11.1" evidence="4"/>
<dbReference type="InterPro" id="IPR017441">
    <property type="entry name" value="Protein_kinase_ATP_BS"/>
</dbReference>
<dbReference type="Pfam" id="PF00069">
    <property type="entry name" value="Pkinase"/>
    <property type="match status" value="1"/>
</dbReference>
<evidence type="ECO:0000256" key="6">
    <source>
        <dbReference type="ARBA" id="ARBA00022527"/>
    </source>
</evidence>
<dbReference type="AlphaFoldDB" id="A0A1R3IKE7"/>
<evidence type="ECO:0000256" key="15">
    <source>
        <dbReference type="ARBA" id="ARBA00022821"/>
    </source>
</evidence>
<evidence type="ECO:0000256" key="16">
    <source>
        <dbReference type="ARBA" id="ARBA00022840"/>
    </source>
</evidence>
<dbReference type="InterPro" id="IPR008271">
    <property type="entry name" value="Ser/Thr_kinase_AS"/>
</dbReference>
<evidence type="ECO:0000256" key="8">
    <source>
        <dbReference type="ARBA" id="ARBA00022614"/>
    </source>
</evidence>
<feature type="chain" id="PRO_5012390433" description="non-specific serine/threonine protein kinase" evidence="25">
    <location>
        <begin position="26"/>
        <end position="1119"/>
    </location>
</feature>
<dbReference type="FunFam" id="1.10.510.10:FF:000569">
    <property type="entry name" value="Serine/threonine-protein kinase-like protein CCR4"/>
    <property type="match status" value="1"/>
</dbReference>
<dbReference type="GO" id="GO:0006952">
    <property type="term" value="P:defense response"/>
    <property type="evidence" value="ECO:0007669"/>
    <property type="project" value="UniProtKB-KW"/>
</dbReference>
<evidence type="ECO:0000256" key="23">
    <source>
        <dbReference type="PROSITE-ProRule" id="PRU10141"/>
    </source>
</evidence>
<dbReference type="PROSITE" id="PS00108">
    <property type="entry name" value="PROTEIN_KINASE_ST"/>
    <property type="match status" value="1"/>
</dbReference>
<dbReference type="FunFam" id="3.80.10.10:FF:000041">
    <property type="entry name" value="LRR receptor-like serine/threonine-protein kinase ERECTA"/>
    <property type="match status" value="1"/>
</dbReference>
<accession>A0A1R3IKE7</accession>
<keyword evidence="8" id="KW-0433">Leucine-rich repeat</keyword>
<keyword evidence="5" id="KW-1003">Cell membrane</keyword>
<dbReference type="Pfam" id="PF13855">
    <property type="entry name" value="LRR_8"/>
    <property type="match status" value="1"/>
</dbReference>
<comment type="similarity">
    <text evidence="3">Belongs to the RLP family.</text>
</comment>
<evidence type="ECO:0000259" key="26">
    <source>
        <dbReference type="PROSITE" id="PS50011"/>
    </source>
</evidence>
<dbReference type="OMA" id="DWSARYN"/>
<dbReference type="Gramene" id="OMO83072">
    <property type="protein sequence ID" value="OMO83072"/>
    <property type="gene ID" value="CCACVL1_11570"/>
</dbReference>
<evidence type="ECO:0000313" key="28">
    <source>
        <dbReference type="Proteomes" id="UP000188268"/>
    </source>
</evidence>